<dbReference type="AlphaFoldDB" id="A0A2D0LCK5"/>
<proteinExistence type="predicted"/>
<accession>A0A2D0LCK5</accession>
<keyword evidence="3" id="KW-1185">Reference proteome</keyword>
<dbReference type="PANTHER" id="PTHR37951:SF1">
    <property type="entry name" value="TYPE VI SECRETION SYSTEM COMPONENT TSSA1"/>
    <property type="match status" value="1"/>
</dbReference>
<dbReference type="EMBL" id="NJCX01000011">
    <property type="protein sequence ID" value="PHM73436.1"/>
    <property type="molecule type" value="Genomic_DNA"/>
</dbReference>
<dbReference type="Proteomes" id="UP000221101">
    <property type="component" value="Unassembled WGS sequence"/>
</dbReference>
<dbReference type="PANTHER" id="PTHR37951">
    <property type="entry name" value="CYTOPLASMIC PROTEIN-RELATED"/>
    <property type="match status" value="1"/>
</dbReference>
<organism evidence="2 3">
    <name type="scientific">Xenorhabdus kozodoii</name>
    <dbReference type="NCBI Taxonomy" id="351676"/>
    <lineage>
        <taxon>Bacteria</taxon>
        <taxon>Pseudomonadati</taxon>
        <taxon>Pseudomonadota</taxon>
        <taxon>Gammaproteobacteria</taxon>
        <taxon>Enterobacterales</taxon>
        <taxon>Morganellaceae</taxon>
        <taxon>Xenorhabdus</taxon>
    </lineage>
</organism>
<comment type="caution">
    <text evidence="2">The sequence shown here is derived from an EMBL/GenBank/DDBJ whole genome shotgun (WGS) entry which is preliminary data.</text>
</comment>
<protein>
    <recommendedName>
        <fullName evidence="1">ImpA N-terminal domain-containing protein</fullName>
    </recommendedName>
</protein>
<dbReference type="RefSeq" id="WP_099141878.1">
    <property type="nucleotide sequence ID" value="NZ_CAWNOR010000013.1"/>
</dbReference>
<evidence type="ECO:0000259" key="1">
    <source>
        <dbReference type="Pfam" id="PF06812"/>
    </source>
</evidence>
<sequence length="355" mass="40229">MNIDALLSPISAEFPCGENLEYDNEFLALEQILIEKPEQQFGDVLIPAEPPNWIEVEKKAILLLSRSKDLRVIIALMQAWLSIRGICGYADGLVLLRQTLERYWEEAWPKLEFNGEYDPLFRLNTLAAIEDGSPCTISAQDSIILRSVPTELSLQEVCLLLNGTVTEIKDYTGGRTRLVNELKQQPNSPEILAIISIRQQLTALIEIIRHNLSDIHVPELPHFLKQLDTIIEFYSSHKSGIGTPNTGTFHSSPLMQQQTATEQTAASTPLTPPEKGVFPYWHEIEVCDRDEARILLEKAKIYFLKHEPSHPAPIMIDRILRLIDSDFINIIYDLVPEGLNQLETIFGRPNNPDTD</sequence>
<reference evidence="2 3" key="1">
    <citation type="journal article" date="2017" name="Nat. Microbiol.">
        <title>Natural product diversity associated with the nematode symbionts Photorhabdus and Xenorhabdus.</title>
        <authorList>
            <person name="Tobias N.J."/>
            <person name="Wolff H."/>
            <person name="Djahanschiri B."/>
            <person name="Grundmann F."/>
            <person name="Kronenwerth M."/>
            <person name="Shi Y.M."/>
            <person name="Simonyi S."/>
            <person name="Grun P."/>
            <person name="Shapiro-Ilan D."/>
            <person name="Pidot S.J."/>
            <person name="Stinear T.P."/>
            <person name="Ebersberger I."/>
            <person name="Bode H.B."/>
        </authorList>
    </citation>
    <scope>NUCLEOTIDE SEQUENCE [LARGE SCALE GENOMIC DNA]</scope>
    <source>
        <strain evidence="2 3">DSM 17907</strain>
    </source>
</reference>
<dbReference type="InterPro" id="IPR010657">
    <property type="entry name" value="ImpA_N"/>
</dbReference>
<gene>
    <name evidence="2" type="ORF">Xkoz_01850</name>
</gene>
<dbReference type="OrthoDB" id="9771118at2"/>
<evidence type="ECO:0000313" key="3">
    <source>
        <dbReference type="Proteomes" id="UP000221101"/>
    </source>
</evidence>
<name>A0A2D0LCK5_9GAMM</name>
<dbReference type="NCBIfam" id="TIGR03363">
    <property type="entry name" value="VI_chp_8"/>
    <property type="match status" value="1"/>
</dbReference>
<dbReference type="Pfam" id="PF06812">
    <property type="entry name" value="ImpA_N"/>
    <property type="match status" value="1"/>
</dbReference>
<evidence type="ECO:0000313" key="2">
    <source>
        <dbReference type="EMBL" id="PHM73436.1"/>
    </source>
</evidence>
<dbReference type="InterPro" id="IPR017740">
    <property type="entry name" value="TssA-like"/>
</dbReference>
<feature type="domain" description="ImpA N-terminal" evidence="1">
    <location>
        <begin position="7"/>
        <end position="130"/>
    </location>
</feature>